<keyword evidence="3" id="KW-0347">Helicase</keyword>
<dbReference type="GO" id="GO:0004386">
    <property type="term" value="F:helicase activity"/>
    <property type="evidence" value="ECO:0007669"/>
    <property type="project" value="UniProtKB-KW"/>
</dbReference>
<evidence type="ECO:0000313" key="3">
    <source>
        <dbReference type="EMBL" id="WNX28779.1"/>
    </source>
</evidence>
<evidence type="ECO:0000313" key="2">
    <source>
        <dbReference type="EMBL" id="ARY91482.1"/>
    </source>
</evidence>
<dbReference type="InterPro" id="IPR006935">
    <property type="entry name" value="Helicase/UvrB_N"/>
</dbReference>
<keyword evidence="3" id="KW-0378">Hydrolase</keyword>
<reference evidence="3 5" key="2">
    <citation type="submission" date="2023-09" db="EMBL/GenBank/DDBJ databases">
        <title>Genomic characteristic of L. casei group strains isolated from clinical sources.</title>
        <authorList>
            <person name="Jarocki P."/>
        </authorList>
    </citation>
    <scope>NUCLEOTIDE SEQUENCE [LARGE SCALE GENOMIC DNA]</scope>
    <source>
        <strain evidence="3 5">LMG 24099</strain>
    </source>
</reference>
<dbReference type="GO" id="GO:0016787">
    <property type="term" value="F:hydrolase activity"/>
    <property type="evidence" value="ECO:0007669"/>
    <property type="project" value="InterPro"/>
</dbReference>
<dbReference type="GO" id="GO:0005524">
    <property type="term" value="F:ATP binding"/>
    <property type="evidence" value="ECO:0007669"/>
    <property type="project" value="InterPro"/>
</dbReference>
<keyword evidence="3" id="KW-0067">ATP-binding</keyword>
<dbReference type="EMBL" id="CP136128">
    <property type="protein sequence ID" value="WNX28779.1"/>
    <property type="molecule type" value="Genomic_DNA"/>
</dbReference>
<keyword evidence="3" id="KW-0547">Nucleotide-binding</keyword>
<feature type="domain" description="Helicase/UvrB N-terminal" evidence="1">
    <location>
        <begin position="17"/>
        <end position="68"/>
    </location>
</feature>
<protein>
    <submittedName>
        <fullName evidence="3">DEAD/DEAH box helicase family protein</fullName>
    </submittedName>
</protein>
<dbReference type="EMBL" id="CP017065">
    <property type="protein sequence ID" value="ARY91482.1"/>
    <property type="molecule type" value="Genomic_DNA"/>
</dbReference>
<dbReference type="GO" id="GO:0003677">
    <property type="term" value="F:DNA binding"/>
    <property type="evidence" value="ECO:0007669"/>
    <property type="project" value="InterPro"/>
</dbReference>
<dbReference type="Pfam" id="PF04851">
    <property type="entry name" value="ResIII"/>
    <property type="match status" value="1"/>
</dbReference>
<reference evidence="2 4" key="1">
    <citation type="journal article" date="2017" name="Front. Immunol.">
        <title>Complete Genome Sequence of Lactobacillus casei LC5, a Potential Probiotics for Atopic Dermatitis.</title>
        <authorList>
            <person name="Kang J."/>
            <person name="Chung W.H."/>
            <person name="Lim T.J."/>
            <person name="Whon T.W."/>
            <person name="Lim S."/>
            <person name="Nam Y.D."/>
        </authorList>
    </citation>
    <scope>NUCLEOTIDE SEQUENCE [LARGE SCALE GENOMIC DNA]</scope>
    <source>
        <strain evidence="2 4">LC5</strain>
    </source>
</reference>
<name>A0AAN1EYT9_LACCA</name>
<dbReference type="Proteomes" id="UP001303564">
    <property type="component" value="Chromosome"/>
</dbReference>
<organism evidence="2 4">
    <name type="scientific">Lacticaseibacillus casei</name>
    <name type="common">Lactobacillus casei</name>
    <dbReference type="NCBI Taxonomy" id="1582"/>
    <lineage>
        <taxon>Bacteria</taxon>
        <taxon>Bacillati</taxon>
        <taxon>Bacillota</taxon>
        <taxon>Bacilli</taxon>
        <taxon>Lactobacillales</taxon>
        <taxon>Lactobacillaceae</taxon>
        <taxon>Lacticaseibacillus</taxon>
    </lineage>
</organism>
<proteinExistence type="predicted"/>
<evidence type="ECO:0000259" key="1">
    <source>
        <dbReference type="Pfam" id="PF04851"/>
    </source>
</evidence>
<evidence type="ECO:0000313" key="5">
    <source>
        <dbReference type="Proteomes" id="UP001303564"/>
    </source>
</evidence>
<keyword evidence="5" id="KW-1185">Reference proteome</keyword>
<dbReference type="AlphaFoldDB" id="A0AAN1EYT9"/>
<sequence>MQVSDFLGMIKKLQSQSPEHALMLLNAPTGTGKSYTIIRALCRYAAKHENFRAFFVTDQKKNLKEQDFEAAWREESGAVHKAFSERVAVVRSLEDTVNKLINDWDHQQIPDLYRNSPIFKKSLENLGNAFKSFGMMKENEFDLKNAWTMLSRADYQVRRAMITILADKAHVKLRNISGEGASAFKLNSISKGKIREFVSKQPKADSKWLNETYPTFDLEKKQIIILTTAKFIKSYTPFFEKRSKAFRYSPILKDALVVLDEFDSTKKQILESAIDEALKIQADLNSLFVDLSKGLNKVNEGQLPAKLGKSFTSRDAFKRILNDAEQLTAEFKLDFLYKMEEQGRDSGFVMHVPQTNWVSVGKPWHAYFDEELRQVVLGRQPRNDLNFQRMLPRISVFLKGATKFILNRAREYQVSENQKLSSLDDAMTIEDACFSIYAALGLSKSQAKILFSLGHDFSSPTKVKTTYHAHSGRRFQQRGLSLFQFTNDPQHDLQTKINACFFNETPERSLLNLLSKANVLGLSATATLPTVLDNYDLDYLREMLGPRLLDGVHYLSETTIKEFDFESRYAKQNIEAKVETGIVDRSFSEILPKNNQKIDNKKIWELDAELAKLVNCIPASEQSRIDKKYFTRRYLNLFNSFVIFLTDPSMTSFLGLQSLLPGADGKMDENYIKGTFTTLKELLGGRMGMNTELRIVSSRNPENPQNQLSDALNLVSQGGKRVYILSAYQTIGIGQNLQHEMNEYEREQAANIAPKGVSKDDPRQHTIDLAGMYLGEVTHILSSNLPFGMDAAGLHSIIEREYLFDANEINIKYLNEYLTSLQQQKLKRHPEYARSLYVSYSRTIIQALGRMNRSFNKMPVIRLVMPLNVLQMVTDSGIDVEKTGQEYRCLLVAAKDWERDFEKPSAEIAKQNATFNTFRDFRFVLAYLQTSKSWAQIYHDTRWFYVRHPTVSDKDLKSSQVFQQRDDEFGLQYLLNEHLDVSYEVKPINHKRGQFDFNGTGMEISAEAAGLVAMCRYPGLKEALESLDIPTKWEPNERILNPAQFYNYRGLLGEVSGQFIFQNEWSLKLEDFFKPENYELFDFQWEGKVALDFKNWRDAPDVDTKAERQKVEAKLAKLQANTQRKWRVVIINILASNQIQPVMTVDGKILEISGLIDHQGKFLLTPEQKLNVWRFLNGTTVNDSNDAIRLQD</sequence>
<dbReference type="Proteomes" id="UP000195609">
    <property type="component" value="Chromosome"/>
</dbReference>
<accession>A0AAN1EYT9</accession>
<gene>
    <name evidence="2" type="ORF">BGL52_06850</name>
    <name evidence="3" type="ORF">RWA16_06605</name>
</gene>
<dbReference type="RefSeq" id="WP_087912124.1">
    <property type="nucleotide sequence ID" value="NZ_CP017065.1"/>
</dbReference>
<evidence type="ECO:0000313" key="4">
    <source>
        <dbReference type="Proteomes" id="UP000195609"/>
    </source>
</evidence>